<protein>
    <recommendedName>
        <fullName evidence="3">Nitrogen fixation protein NifZ</fullName>
    </recommendedName>
</protein>
<proteinExistence type="predicted"/>
<dbReference type="Pfam" id="PF04319">
    <property type="entry name" value="NifZ"/>
    <property type="match status" value="1"/>
</dbReference>
<reference evidence="2" key="1">
    <citation type="submission" date="2023-07" db="EMBL/GenBank/DDBJ databases">
        <authorList>
            <person name="Pelsma A.J. K."/>
        </authorList>
    </citation>
    <scope>NUCLEOTIDE SEQUENCE</scope>
</reference>
<dbReference type="GO" id="GO:0009399">
    <property type="term" value="P:nitrogen fixation"/>
    <property type="evidence" value="ECO:0007669"/>
    <property type="project" value="InterPro"/>
</dbReference>
<gene>
    <name evidence="2" type="ORF">AMST5_02633</name>
</gene>
<dbReference type="InterPro" id="IPR007415">
    <property type="entry name" value="Nitrogenase_MoFe_mat_NifZ"/>
</dbReference>
<accession>A0AA48M4V8</accession>
<sequence>MSEEIKYDWGMRVRATTDLVNDGSYPDRAEDELLVKSGDVGEIVNIGAHVESETTVYLVEFSPQLVVGCLEEEIEPA</sequence>
<dbReference type="EMBL" id="OY288114">
    <property type="protein sequence ID" value="CAJ0874775.1"/>
    <property type="molecule type" value="Genomic_DNA"/>
</dbReference>
<evidence type="ECO:0000256" key="1">
    <source>
        <dbReference type="ARBA" id="ARBA00023231"/>
    </source>
</evidence>
<name>A0AA48M4V8_9ZZZZ</name>
<keyword evidence="1" id="KW-0535">Nitrogen fixation</keyword>
<dbReference type="AlphaFoldDB" id="A0AA48M4V8"/>
<evidence type="ECO:0000313" key="2">
    <source>
        <dbReference type="EMBL" id="CAJ0874775.1"/>
    </source>
</evidence>
<organism evidence="2">
    <name type="scientific">freshwater sediment metagenome</name>
    <dbReference type="NCBI Taxonomy" id="556182"/>
    <lineage>
        <taxon>unclassified sequences</taxon>
        <taxon>metagenomes</taxon>
        <taxon>ecological metagenomes</taxon>
    </lineage>
</organism>
<evidence type="ECO:0008006" key="3">
    <source>
        <dbReference type="Google" id="ProtNLM"/>
    </source>
</evidence>